<evidence type="ECO:0000313" key="5">
    <source>
        <dbReference type="EMBL" id="KTD53753.1"/>
    </source>
</evidence>
<dbReference type="GO" id="GO:0006355">
    <property type="term" value="P:regulation of DNA-templated transcription"/>
    <property type="evidence" value="ECO:0007669"/>
    <property type="project" value="InterPro"/>
</dbReference>
<reference evidence="5 6" key="1">
    <citation type="submission" date="2015-11" db="EMBL/GenBank/DDBJ databases">
        <title>Genomic analysis of 38 Legionella species identifies large and diverse effector repertoires.</title>
        <authorList>
            <person name="Burstein D."/>
            <person name="Amaro F."/>
            <person name="Zusman T."/>
            <person name="Lifshitz Z."/>
            <person name="Cohen O."/>
            <person name="Gilbert J.A."/>
            <person name="Pupko T."/>
            <person name="Shuman H.A."/>
            <person name="Segal G."/>
        </authorList>
    </citation>
    <scope>NUCLEOTIDE SEQUENCE [LARGE SCALE GENOMIC DNA]</scope>
    <source>
        <strain evidence="5 6">SC-63-C7</strain>
    </source>
</reference>
<gene>
    <name evidence="5" type="primary">luxR_2</name>
    <name evidence="5" type="ORF">Lsan_4163</name>
</gene>
<dbReference type="PANTHER" id="PTHR44688:SF16">
    <property type="entry name" value="DNA-BINDING TRANSCRIPTIONAL ACTIVATOR DEVR_DOSR"/>
    <property type="match status" value="1"/>
</dbReference>
<evidence type="ECO:0000256" key="3">
    <source>
        <dbReference type="ARBA" id="ARBA00023163"/>
    </source>
</evidence>
<dbReference type="Gene3D" id="3.30.450.20">
    <property type="entry name" value="PAS domain"/>
    <property type="match status" value="1"/>
</dbReference>
<sequence>MDFQDYSQLWLQIPGYAAMKNPQGRYLTCNNNLAALMGFKFPNQIQGLSDFELLDYSEENYNFHHKNDVLALSGKTVHCIHRSSSPYDGSYYYLIKKPLMNKENAITGVLYHCMPLIQSNFIKQLIAYDVKNNCHNQKPFEYYIDAVDNPFQLSHRELECLFFTLRSMTAKQIAEQLDLSKRTVEFYLENIKNKMGCISKAELICLAINSGYLRSIPPSFLSKKDFNLI</sequence>
<dbReference type="PANTHER" id="PTHR44688">
    <property type="entry name" value="DNA-BINDING TRANSCRIPTIONAL ACTIVATOR DEVR_DOSR"/>
    <property type="match status" value="1"/>
</dbReference>
<dbReference type="RefSeq" id="WP_058516025.1">
    <property type="nucleotide sequence ID" value="NZ_CAAAIH010000008.1"/>
</dbReference>
<dbReference type="InterPro" id="IPR016032">
    <property type="entry name" value="Sig_transdc_resp-reg_C-effctor"/>
</dbReference>
<keyword evidence="2" id="KW-0238">DNA-binding</keyword>
<keyword evidence="3" id="KW-0804">Transcription</keyword>
<evidence type="ECO:0000256" key="2">
    <source>
        <dbReference type="ARBA" id="ARBA00023125"/>
    </source>
</evidence>
<dbReference type="Pfam" id="PF00196">
    <property type="entry name" value="GerE"/>
    <property type="match status" value="1"/>
</dbReference>
<dbReference type="InterPro" id="IPR035965">
    <property type="entry name" value="PAS-like_dom_sf"/>
</dbReference>
<accession>A0A0W0Y9W9</accession>
<keyword evidence="1" id="KW-0805">Transcription regulation</keyword>
<dbReference type="PRINTS" id="PR00038">
    <property type="entry name" value="HTHLUXR"/>
</dbReference>
<dbReference type="SUPFAM" id="SSF55785">
    <property type="entry name" value="PYP-like sensor domain (PAS domain)"/>
    <property type="match status" value="1"/>
</dbReference>
<dbReference type="STRING" id="45074.Lsan_4163"/>
<proteinExistence type="predicted"/>
<evidence type="ECO:0000313" key="6">
    <source>
        <dbReference type="Proteomes" id="UP000054703"/>
    </source>
</evidence>
<dbReference type="EMBL" id="LNYU01000091">
    <property type="protein sequence ID" value="KTD53753.1"/>
    <property type="molecule type" value="Genomic_DNA"/>
</dbReference>
<name>A0A0W0Y9W9_9GAMM</name>
<keyword evidence="6" id="KW-1185">Reference proteome</keyword>
<dbReference type="InterPro" id="IPR036388">
    <property type="entry name" value="WH-like_DNA-bd_sf"/>
</dbReference>
<dbReference type="PROSITE" id="PS50043">
    <property type="entry name" value="HTH_LUXR_2"/>
    <property type="match status" value="1"/>
</dbReference>
<feature type="domain" description="HTH luxR-type" evidence="4">
    <location>
        <begin position="146"/>
        <end position="211"/>
    </location>
</feature>
<dbReference type="CDD" id="cd06170">
    <property type="entry name" value="LuxR_C_like"/>
    <property type="match status" value="1"/>
</dbReference>
<evidence type="ECO:0000256" key="1">
    <source>
        <dbReference type="ARBA" id="ARBA00023015"/>
    </source>
</evidence>
<evidence type="ECO:0000259" key="4">
    <source>
        <dbReference type="PROSITE" id="PS50043"/>
    </source>
</evidence>
<dbReference type="Proteomes" id="UP000054703">
    <property type="component" value="Unassembled WGS sequence"/>
</dbReference>
<dbReference type="AlphaFoldDB" id="A0A0W0Y9W9"/>
<dbReference type="GO" id="GO:0003677">
    <property type="term" value="F:DNA binding"/>
    <property type="evidence" value="ECO:0007669"/>
    <property type="project" value="UniProtKB-KW"/>
</dbReference>
<organism evidence="5 6">
    <name type="scientific">Legionella santicrucis</name>
    <dbReference type="NCBI Taxonomy" id="45074"/>
    <lineage>
        <taxon>Bacteria</taxon>
        <taxon>Pseudomonadati</taxon>
        <taxon>Pseudomonadota</taxon>
        <taxon>Gammaproteobacteria</taxon>
        <taxon>Legionellales</taxon>
        <taxon>Legionellaceae</taxon>
        <taxon>Legionella</taxon>
    </lineage>
</organism>
<dbReference type="InterPro" id="IPR000792">
    <property type="entry name" value="Tscrpt_reg_LuxR_C"/>
</dbReference>
<protein>
    <submittedName>
        <fullName evidence="5">Transcriptional regulator LuxR</fullName>
    </submittedName>
</protein>
<dbReference type="Gene3D" id="1.10.10.10">
    <property type="entry name" value="Winged helix-like DNA-binding domain superfamily/Winged helix DNA-binding domain"/>
    <property type="match status" value="1"/>
</dbReference>
<dbReference type="PATRIC" id="fig|45074.5.peg.4474"/>
<dbReference type="SMART" id="SM00421">
    <property type="entry name" value="HTH_LUXR"/>
    <property type="match status" value="1"/>
</dbReference>
<dbReference type="SUPFAM" id="SSF46894">
    <property type="entry name" value="C-terminal effector domain of the bipartite response regulators"/>
    <property type="match status" value="1"/>
</dbReference>
<comment type="caution">
    <text evidence="5">The sequence shown here is derived from an EMBL/GenBank/DDBJ whole genome shotgun (WGS) entry which is preliminary data.</text>
</comment>